<gene>
    <name evidence="2" type="ORF">DZ858_13585</name>
</gene>
<dbReference type="EMBL" id="QVID01000002">
    <property type="protein sequence ID" value="RFN58253.1"/>
    <property type="molecule type" value="Genomic_DNA"/>
</dbReference>
<dbReference type="Gene3D" id="3.90.25.10">
    <property type="entry name" value="UDP-galactose 4-epimerase, domain 1"/>
    <property type="match status" value="1"/>
</dbReference>
<accession>A0A3E1Q7Z0</accession>
<dbReference type="InterPro" id="IPR036291">
    <property type="entry name" value="NAD(P)-bd_dom_sf"/>
</dbReference>
<comment type="caution">
    <text evidence="2">The sequence shown here is derived from an EMBL/GenBank/DDBJ whole genome shotgun (WGS) entry which is preliminary data.</text>
</comment>
<dbReference type="InterPro" id="IPR005913">
    <property type="entry name" value="dTDP_dehydrorham_reduct"/>
</dbReference>
<dbReference type="GO" id="GO:0006556">
    <property type="term" value="P:S-adenosylmethionine biosynthetic process"/>
    <property type="evidence" value="ECO:0007669"/>
    <property type="project" value="TreeGrafter"/>
</dbReference>
<dbReference type="Proteomes" id="UP000261082">
    <property type="component" value="Unassembled WGS sequence"/>
</dbReference>
<dbReference type="GO" id="GO:0048269">
    <property type="term" value="C:methionine adenosyltransferase complex"/>
    <property type="evidence" value="ECO:0007669"/>
    <property type="project" value="TreeGrafter"/>
</dbReference>
<dbReference type="PANTHER" id="PTHR10491:SF4">
    <property type="entry name" value="METHIONINE ADENOSYLTRANSFERASE 2 SUBUNIT BETA"/>
    <property type="match status" value="1"/>
</dbReference>
<keyword evidence="3" id="KW-1185">Reference proteome</keyword>
<evidence type="ECO:0000256" key="1">
    <source>
        <dbReference type="RuleBase" id="RU364082"/>
    </source>
</evidence>
<keyword evidence="1" id="KW-0560">Oxidoreductase</keyword>
<dbReference type="OrthoDB" id="1415031at2"/>
<reference evidence="2 3" key="1">
    <citation type="journal article" date="2007" name="Int. J. Syst. Evol. Microbiol.">
        <title>Marixanthomonas ophiurae gen. nov., sp. nov., a marine bacterium of the family Flavobacteriaceae isolated from a deep-sea brittle star.</title>
        <authorList>
            <person name="Romanenko L.A."/>
            <person name="Uchino M."/>
            <person name="Frolova G.M."/>
            <person name="Mikhailov V.V."/>
        </authorList>
    </citation>
    <scope>NUCLEOTIDE SEQUENCE [LARGE SCALE GENOMIC DNA]</scope>
    <source>
        <strain evidence="2 3">KMM 3046</strain>
    </source>
</reference>
<evidence type="ECO:0000313" key="3">
    <source>
        <dbReference type="Proteomes" id="UP000261082"/>
    </source>
</evidence>
<evidence type="ECO:0000313" key="2">
    <source>
        <dbReference type="EMBL" id="RFN58253.1"/>
    </source>
</evidence>
<dbReference type="GO" id="GO:0048270">
    <property type="term" value="F:methionine adenosyltransferase regulator activity"/>
    <property type="evidence" value="ECO:0007669"/>
    <property type="project" value="TreeGrafter"/>
</dbReference>
<dbReference type="RefSeq" id="WP_117160201.1">
    <property type="nucleotide sequence ID" value="NZ_QVID01000002.1"/>
</dbReference>
<comment type="function">
    <text evidence="1">Catalyzes the reduction of dTDP-6-deoxy-L-lyxo-4-hexulose to yield dTDP-L-rhamnose.</text>
</comment>
<protein>
    <recommendedName>
        <fullName evidence="1">dTDP-4-dehydrorhamnose reductase</fullName>
        <ecNumber evidence="1">1.1.1.133</ecNumber>
    </recommendedName>
</protein>
<dbReference type="Gene3D" id="3.40.50.720">
    <property type="entry name" value="NAD(P)-binding Rossmann-like Domain"/>
    <property type="match status" value="1"/>
</dbReference>
<sequence length="286" mass="33042">MNTETVHNRILILGASGFIGNAIYKDLTSYFDVFGTYCTKHYEYKDNQVFYRYCVEEDSITPILDKVKPRFIIVSIAGNYIDRMNMLREICLFAERFPESKILYFSSSEIFDGERNYPGYEYDKPIAESRFGRFNIYAEKILQEQLPLQTAVLRLPLVLGVNSPTLIQLRQSMKHNAAFEVFPKHIVSVITEDKIAQQIHYIINKNLTGIFHLASIDVIHHDDLFTEIAAKIGRKMLIFKSVYSSNEDLYKAILPRDNKLPEALQITVSEVIDACTLKEEIVTFKN</sequence>
<dbReference type="GO" id="GO:0019305">
    <property type="term" value="P:dTDP-rhamnose biosynthetic process"/>
    <property type="evidence" value="ECO:0007669"/>
    <property type="project" value="UniProtKB-UniPathway"/>
</dbReference>
<dbReference type="GO" id="GO:0008831">
    <property type="term" value="F:dTDP-4-dehydrorhamnose reductase activity"/>
    <property type="evidence" value="ECO:0007669"/>
    <property type="project" value="UniProtKB-EC"/>
</dbReference>
<dbReference type="AlphaFoldDB" id="A0A3E1Q7Z0"/>
<proteinExistence type="inferred from homology"/>
<dbReference type="PANTHER" id="PTHR10491">
    <property type="entry name" value="DTDP-4-DEHYDRORHAMNOSE REDUCTASE"/>
    <property type="match status" value="1"/>
</dbReference>
<dbReference type="SUPFAM" id="SSF51735">
    <property type="entry name" value="NAD(P)-binding Rossmann-fold domains"/>
    <property type="match status" value="1"/>
</dbReference>
<organism evidence="2 3">
    <name type="scientific">Marixanthomonas ophiurae</name>
    <dbReference type="NCBI Taxonomy" id="387659"/>
    <lineage>
        <taxon>Bacteria</taxon>
        <taxon>Pseudomonadati</taxon>
        <taxon>Bacteroidota</taxon>
        <taxon>Flavobacteriia</taxon>
        <taxon>Flavobacteriales</taxon>
        <taxon>Flavobacteriaceae</taxon>
        <taxon>Marixanthomonas</taxon>
    </lineage>
</organism>
<keyword evidence="1" id="KW-0521">NADP</keyword>
<comment type="similarity">
    <text evidence="1">Belongs to the dTDP-4-dehydrorhamnose reductase family.</text>
</comment>
<comment type="pathway">
    <text evidence="1">Carbohydrate biosynthesis; dTDP-L-rhamnose biosynthesis.</text>
</comment>
<dbReference type="EC" id="1.1.1.133" evidence="1"/>
<name>A0A3E1Q7Z0_9FLAO</name>
<dbReference type="UniPathway" id="UPA00124"/>